<feature type="compositionally biased region" description="Basic residues" evidence="1">
    <location>
        <begin position="193"/>
        <end position="203"/>
    </location>
</feature>
<accession>A0A2J6RM01</accession>
<gene>
    <name evidence="2" type="ORF">L207DRAFT_596046</name>
</gene>
<feature type="region of interest" description="Disordered" evidence="1">
    <location>
        <begin position="1"/>
        <end position="20"/>
    </location>
</feature>
<protein>
    <submittedName>
        <fullName evidence="2">Uncharacterized protein</fullName>
    </submittedName>
</protein>
<reference evidence="2 3" key="1">
    <citation type="submission" date="2016-04" db="EMBL/GenBank/DDBJ databases">
        <title>A degradative enzymes factory behind the ericoid mycorrhizal symbiosis.</title>
        <authorList>
            <consortium name="DOE Joint Genome Institute"/>
            <person name="Martino E."/>
            <person name="Morin E."/>
            <person name="Grelet G."/>
            <person name="Kuo A."/>
            <person name="Kohler A."/>
            <person name="Daghino S."/>
            <person name="Barry K."/>
            <person name="Choi C."/>
            <person name="Cichocki N."/>
            <person name="Clum A."/>
            <person name="Copeland A."/>
            <person name="Hainaut M."/>
            <person name="Haridas S."/>
            <person name="Labutti K."/>
            <person name="Lindquist E."/>
            <person name="Lipzen A."/>
            <person name="Khouja H.-R."/>
            <person name="Murat C."/>
            <person name="Ohm R."/>
            <person name="Olson A."/>
            <person name="Spatafora J."/>
            <person name="Veneault-Fourrey C."/>
            <person name="Henrissat B."/>
            <person name="Grigoriev I."/>
            <person name="Martin F."/>
            <person name="Perotto S."/>
        </authorList>
    </citation>
    <scope>NUCLEOTIDE SEQUENCE [LARGE SCALE GENOMIC DNA]</scope>
    <source>
        <strain evidence="2 3">F</strain>
    </source>
</reference>
<dbReference type="AlphaFoldDB" id="A0A2J6RM01"/>
<sequence>MAKSKVPAITREKRSSTSTSTLLSLQSNSEIWYKIHILIYDLCNVASDRAAEARTLATTDELYISGPYFSPEEAMIIKATLVSPPSLKEIPEFESLCMDNPNEVDGSSKEVPTPETMSIEAAIKYCLQNFFEKRRASGDARPCGPHDMGPIYQAVFGITKEDLKNEKFLRRLRRTGLGQSKEKEKNVSERVSGKQKKKKGQKG</sequence>
<name>A0A2J6RM01_HYAVF</name>
<evidence type="ECO:0000256" key="1">
    <source>
        <dbReference type="SAM" id="MobiDB-lite"/>
    </source>
</evidence>
<keyword evidence="3" id="KW-1185">Reference proteome</keyword>
<proteinExistence type="predicted"/>
<evidence type="ECO:0000313" key="2">
    <source>
        <dbReference type="EMBL" id="PMD39519.1"/>
    </source>
</evidence>
<dbReference type="EMBL" id="KZ613946">
    <property type="protein sequence ID" value="PMD39519.1"/>
    <property type="molecule type" value="Genomic_DNA"/>
</dbReference>
<evidence type="ECO:0000313" key="3">
    <source>
        <dbReference type="Proteomes" id="UP000235786"/>
    </source>
</evidence>
<dbReference type="OrthoDB" id="2740448at2759"/>
<dbReference type="Proteomes" id="UP000235786">
    <property type="component" value="Unassembled WGS sequence"/>
</dbReference>
<feature type="region of interest" description="Disordered" evidence="1">
    <location>
        <begin position="171"/>
        <end position="203"/>
    </location>
</feature>
<organism evidence="2 3">
    <name type="scientific">Hyaloscypha variabilis (strain UAMH 11265 / GT02V1 / F)</name>
    <name type="common">Meliniomyces variabilis</name>
    <dbReference type="NCBI Taxonomy" id="1149755"/>
    <lineage>
        <taxon>Eukaryota</taxon>
        <taxon>Fungi</taxon>
        <taxon>Dikarya</taxon>
        <taxon>Ascomycota</taxon>
        <taxon>Pezizomycotina</taxon>
        <taxon>Leotiomycetes</taxon>
        <taxon>Helotiales</taxon>
        <taxon>Hyaloscyphaceae</taxon>
        <taxon>Hyaloscypha</taxon>
        <taxon>Hyaloscypha variabilis</taxon>
    </lineage>
</organism>
<dbReference type="STRING" id="1149755.A0A2J6RM01"/>
<feature type="compositionally biased region" description="Basic and acidic residues" evidence="1">
    <location>
        <begin position="180"/>
        <end position="192"/>
    </location>
</feature>